<comment type="caution">
    <text evidence="4">The sequence shown here is derived from an EMBL/GenBank/DDBJ whole genome shotgun (WGS) entry which is preliminary data.</text>
</comment>
<reference evidence="3 5" key="1">
    <citation type="submission" date="2016-02" db="EMBL/GenBank/DDBJ databases">
        <title>Genome sequence of Marichromatium gracile YL-28, a purple sulfur bacterium.</title>
        <authorList>
            <person name="Zhao C."/>
            <person name="Hong X."/>
            <person name="Chen S."/>
            <person name="Yang S."/>
        </authorList>
    </citation>
    <scope>NUCLEOTIDE SEQUENCE [LARGE SCALE GENOMIC DNA]</scope>
    <source>
        <strain evidence="3 5">YL28</strain>
    </source>
</reference>
<dbReference type="InterPro" id="IPR029462">
    <property type="entry name" value="Rnk_N"/>
</dbReference>
<evidence type="ECO:0000313" key="4">
    <source>
        <dbReference type="EMBL" id="TCW36851.1"/>
    </source>
</evidence>
<dbReference type="RefSeq" id="WP_062273124.1">
    <property type="nucleotide sequence ID" value="NZ_JAKEDQ010000009.1"/>
</dbReference>
<dbReference type="Proteomes" id="UP000295247">
    <property type="component" value="Unassembled WGS sequence"/>
</dbReference>
<dbReference type="InterPro" id="IPR036953">
    <property type="entry name" value="GreA/GreB_C_sf"/>
</dbReference>
<dbReference type="PANTHER" id="PTHR30437">
    <property type="entry name" value="TRANSCRIPTION ELONGATION FACTOR GREA"/>
    <property type="match status" value="1"/>
</dbReference>
<dbReference type="Gene3D" id="3.10.50.30">
    <property type="entry name" value="Transcription elongation factor, GreA/GreB, C-terminal domain"/>
    <property type="match status" value="1"/>
</dbReference>
<dbReference type="GO" id="GO:0070063">
    <property type="term" value="F:RNA polymerase binding"/>
    <property type="evidence" value="ECO:0007669"/>
    <property type="project" value="InterPro"/>
</dbReference>
<keyword evidence="4" id="KW-0648">Protein biosynthesis</keyword>
<dbReference type="Proteomes" id="UP000075766">
    <property type="component" value="Unassembled WGS sequence"/>
</dbReference>
<dbReference type="InterPro" id="IPR001437">
    <property type="entry name" value="Tscrpt_elong_fac_GreA/B_C"/>
</dbReference>
<evidence type="ECO:0000313" key="6">
    <source>
        <dbReference type="Proteomes" id="UP000295247"/>
    </source>
</evidence>
<dbReference type="GO" id="GO:0016301">
    <property type="term" value="F:kinase activity"/>
    <property type="evidence" value="ECO:0007669"/>
    <property type="project" value="UniProtKB-KW"/>
</dbReference>
<keyword evidence="4" id="KW-0251">Elongation factor</keyword>
<dbReference type="GO" id="GO:0003677">
    <property type="term" value="F:DNA binding"/>
    <property type="evidence" value="ECO:0007669"/>
    <property type="project" value="InterPro"/>
</dbReference>
<evidence type="ECO:0000259" key="1">
    <source>
        <dbReference type="Pfam" id="PF01272"/>
    </source>
</evidence>
<organism evidence="4 6">
    <name type="scientific">Marichromatium gracile</name>
    <name type="common">Chromatium gracile</name>
    <dbReference type="NCBI Taxonomy" id="1048"/>
    <lineage>
        <taxon>Bacteria</taxon>
        <taxon>Pseudomonadati</taxon>
        <taxon>Pseudomonadota</taxon>
        <taxon>Gammaproteobacteria</taxon>
        <taxon>Chromatiales</taxon>
        <taxon>Chromatiaceae</taxon>
        <taxon>Marichromatium</taxon>
    </lineage>
</organism>
<feature type="domain" description="Regulator of nucleoside diphosphate kinase N-terminal" evidence="2">
    <location>
        <begin position="5"/>
        <end position="45"/>
    </location>
</feature>
<dbReference type="EMBL" id="SMDC01000003">
    <property type="protein sequence ID" value="TCW36851.1"/>
    <property type="molecule type" value="Genomic_DNA"/>
</dbReference>
<dbReference type="Pfam" id="PF01272">
    <property type="entry name" value="GreA_GreB"/>
    <property type="match status" value="1"/>
</dbReference>
<dbReference type="AlphaFoldDB" id="A0A4R4ACR6"/>
<feature type="domain" description="Transcription elongation factor GreA/GreB C-terminal" evidence="1">
    <location>
        <begin position="51"/>
        <end position="126"/>
    </location>
</feature>
<keyword evidence="3" id="KW-0808">Transferase</keyword>
<keyword evidence="5" id="KW-1185">Reference proteome</keyword>
<dbReference type="Pfam" id="PF14760">
    <property type="entry name" value="Rnk_N"/>
    <property type="match status" value="1"/>
</dbReference>
<dbReference type="FunFam" id="3.10.50.30:FF:000002">
    <property type="entry name" value="Regulator of nucleoside diphosphate kinase"/>
    <property type="match status" value="1"/>
</dbReference>
<dbReference type="GO" id="GO:0006354">
    <property type="term" value="P:DNA-templated transcription elongation"/>
    <property type="evidence" value="ECO:0007669"/>
    <property type="project" value="TreeGrafter"/>
</dbReference>
<dbReference type="InterPro" id="IPR023459">
    <property type="entry name" value="Tscrpt_elong_fac_GreA/B_fam"/>
</dbReference>
<dbReference type="PANTHER" id="PTHR30437:SF5">
    <property type="entry name" value="REGULATOR OF NUCLEOSIDE DIPHOSPHATE KINASE"/>
    <property type="match status" value="1"/>
</dbReference>
<name>A0A4R4ACR6_MARGR</name>
<dbReference type="GO" id="GO:0003746">
    <property type="term" value="F:translation elongation factor activity"/>
    <property type="evidence" value="ECO:0007669"/>
    <property type="project" value="UniProtKB-KW"/>
</dbReference>
<evidence type="ECO:0000313" key="3">
    <source>
        <dbReference type="EMBL" id="KXX65443.1"/>
    </source>
</evidence>
<dbReference type="NCBIfam" id="NF004396">
    <property type="entry name" value="PRK05753.1"/>
    <property type="match status" value="1"/>
</dbReference>
<dbReference type="Gene3D" id="1.10.286.20">
    <property type="match status" value="1"/>
</dbReference>
<evidence type="ECO:0000313" key="5">
    <source>
        <dbReference type="Proteomes" id="UP000075766"/>
    </source>
</evidence>
<dbReference type="GO" id="GO:0032784">
    <property type="term" value="P:regulation of DNA-templated transcription elongation"/>
    <property type="evidence" value="ECO:0007669"/>
    <property type="project" value="InterPro"/>
</dbReference>
<evidence type="ECO:0000259" key="2">
    <source>
        <dbReference type="Pfam" id="PF14760"/>
    </source>
</evidence>
<dbReference type="SUPFAM" id="SSF54534">
    <property type="entry name" value="FKBP-like"/>
    <property type="match status" value="1"/>
</dbReference>
<gene>
    <name evidence="3" type="ORF">AY586_00940</name>
    <name evidence="4" type="ORF">EDC29_10343</name>
</gene>
<dbReference type="EMBL" id="LSYU01000033">
    <property type="protein sequence ID" value="KXX65443.1"/>
    <property type="molecule type" value="Genomic_DNA"/>
</dbReference>
<keyword evidence="3" id="KW-0418">Kinase</keyword>
<reference evidence="4 6" key="2">
    <citation type="submission" date="2019-03" db="EMBL/GenBank/DDBJ databases">
        <title>Genomic Encyclopedia of Type Strains, Phase IV (KMG-IV): sequencing the most valuable type-strain genomes for metagenomic binning, comparative biology and taxonomic classification.</title>
        <authorList>
            <person name="Goeker M."/>
        </authorList>
    </citation>
    <scope>NUCLEOTIDE SEQUENCE [LARGE SCALE GENOMIC DNA]</scope>
    <source>
        <strain evidence="4 6">DSM 203</strain>
    </source>
</reference>
<protein>
    <submittedName>
        <fullName evidence="4">GreA/GreB family elongation factor</fullName>
    </submittedName>
    <submittedName>
        <fullName evidence="3">Nucleoside diphosphate kinase regulator</fullName>
    </submittedName>
</protein>
<sequence>MSQKPPLIVSETDFERLQRLLDTLPADGVPGRDNLEEELERAEIVASEQVPANVVTMNSRVRVRVSSSDETFVLTLVYPKDVDPEGGTVSILAPVGSALLGLAEGAEIDWPRPGGTLMRVCIEEVLYQPERSGEYHR</sequence>
<accession>A0A4R4ACR6</accession>
<proteinExistence type="predicted"/>